<dbReference type="InterPro" id="IPR003165">
    <property type="entry name" value="Piwi"/>
</dbReference>
<evidence type="ECO:0000313" key="4">
    <source>
        <dbReference type="Proteomes" id="UP001153678"/>
    </source>
</evidence>
<dbReference type="InterPro" id="IPR036085">
    <property type="entry name" value="PAZ_dom_sf"/>
</dbReference>
<dbReference type="GO" id="GO:0003723">
    <property type="term" value="F:RNA binding"/>
    <property type="evidence" value="ECO:0007669"/>
    <property type="project" value="InterPro"/>
</dbReference>
<dbReference type="InterPro" id="IPR045246">
    <property type="entry name" value="Piwi_ago-like"/>
</dbReference>
<gene>
    <name evidence="3" type="ORF">FWILDA_LOCUS5029</name>
</gene>
<accession>A0A9W4WLY4</accession>
<dbReference type="SMART" id="SM00950">
    <property type="entry name" value="Piwi"/>
    <property type="match status" value="1"/>
</dbReference>
<feature type="domain" description="Piwi" evidence="2">
    <location>
        <begin position="506"/>
        <end position="782"/>
    </location>
</feature>
<dbReference type="Gene3D" id="2.170.260.10">
    <property type="entry name" value="paz domain"/>
    <property type="match status" value="1"/>
</dbReference>
<dbReference type="OrthoDB" id="10252740at2759"/>
<dbReference type="Pfam" id="PF16487">
    <property type="entry name" value="ArgoMid"/>
    <property type="match status" value="1"/>
</dbReference>
<dbReference type="Pfam" id="PF08699">
    <property type="entry name" value="ArgoL1"/>
    <property type="match status" value="1"/>
</dbReference>
<dbReference type="Pfam" id="PF02170">
    <property type="entry name" value="PAZ"/>
    <property type="match status" value="1"/>
</dbReference>
<organism evidence="3 4">
    <name type="scientific">Funneliformis geosporum</name>
    <dbReference type="NCBI Taxonomy" id="1117311"/>
    <lineage>
        <taxon>Eukaryota</taxon>
        <taxon>Fungi</taxon>
        <taxon>Fungi incertae sedis</taxon>
        <taxon>Mucoromycota</taxon>
        <taxon>Glomeromycotina</taxon>
        <taxon>Glomeromycetes</taxon>
        <taxon>Glomerales</taxon>
        <taxon>Glomeraceae</taxon>
        <taxon>Funneliformis</taxon>
    </lineage>
</organism>
<evidence type="ECO:0000259" key="1">
    <source>
        <dbReference type="PROSITE" id="PS50821"/>
    </source>
</evidence>
<reference evidence="3" key="1">
    <citation type="submission" date="2022-08" db="EMBL/GenBank/DDBJ databases">
        <authorList>
            <person name="Kallberg Y."/>
            <person name="Tangrot J."/>
            <person name="Rosling A."/>
        </authorList>
    </citation>
    <scope>NUCLEOTIDE SEQUENCE</scope>
    <source>
        <strain evidence="3">Wild A</strain>
    </source>
</reference>
<sequence length="810" mass="91967">MVERNKITKFVERPGLGRIGRPIKVRANFFEVTSLTDSNIHHYDVIITPEVPPTLNRRIYSEFETLYANGINPVFDGRRNIFAARPLPFGDTHTFDIFLPDDAGLSTACRPHFKLIIRKVNVINLNELHKFLDGRCRSSPNILTGIMALNVLIRQKPFLTCKAIGQSFYTNQMSQVFFSGVELWQGYRQSIRPTHKKMMINVDVSATAFYENIDLVHMVAKILGRNLNDLRRGITDRDRLKLEKALKNLKIRVTHHDDYSRRSYKIIKLTNTSASNTRLDLFDRSIDISSYFQNTFNMSLQYPFLPCVVVQRGVFLPLEVCKVVEVLIANLFIKGQHYFRRLNERQTADMIKFTIQRPRVRANKIIQGLKFLDYRDNEYMRQFGLDVSGKMAVVPARVLPVPTLQYHPSSRNAAFVPKMGSWNLRDKKVAIGATLGSWSCVAFGNFEIQAIQHFIRKLVNTCQDTGMNIPNKNPPIVLGNPLSNIEQVLKQVWVKAGNMARSPPQLILCILPNTGVPLYAEIKRVSDTLIGVATQCVQSRHIFQAKKQYCANLCLKMNVKLGGMNSFIEPSQIPFVSERPTIIMGAKVTHPAPGGESRPSIAALCASMDAKASRYAASIRVQAGKQEIISDLSDGVSENQFEQVLEFEIEAIKCACKSLDVNYKPTLTFVVVQKRHHTRLFPMDKKNSDRTGNCLVGTVVESTITHPFEFDFYLQSHAGLQGTSRSTHYHVLRDENRFDPDSLQTLSYNLCYTFARCTRAVSIVPPVYYAHLACSRAKFHSRGENWSESGCLVSSFDMVKPNLQKVMYFI</sequence>
<dbReference type="InterPro" id="IPR032474">
    <property type="entry name" value="Argonaute_N"/>
</dbReference>
<dbReference type="PROSITE" id="PS50822">
    <property type="entry name" value="PIWI"/>
    <property type="match status" value="1"/>
</dbReference>
<comment type="caution">
    <text evidence="3">The sequence shown here is derived from an EMBL/GenBank/DDBJ whole genome shotgun (WGS) entry which is preliminary data.</text>
</comment>
<protein>
    <submittedName>
        <fullName evidence="3">1168_t:CDS:1</fullName>
    </submittedName>
</protein>
<dbReference type="CDD" id="cd04657">
    <property type="entry name" value="Piwi_ago-like"/>
    <property type="match status" value="1"/>
</dbReference>
<dbReference type="Pfam" id="PF02171">
    <property type="entry name" value="Piwi"/>
    <property type="match status" value="2"/>
</dbReference>
<keyword evidence="4" id="KW-1185">Reference proteome</keyword>
<dbReference type="Pfam" id="PF16486">
    <property type="entry name" value="ArgoN"/>
    <property type="match status" value="1"/>
</dbReference>
<dbReference type="Gene3D" id="3.30.420.10">
    <property type="entry name" value="Ribonuclease H-like superfamily/Ribonuclease H"/>
    <property type="match status" value="2"/>
</dbReference>
<dbReference type="PROSITE" id="PS50821">
    <property type="entry name" value="PAZ"/>
    <property type="match status" value="1"/>
</dbReference>
<dbReference type="EMBL" id="CAMKVN010000810">
    <property type="protein sequence ID" value="CAI2171336.1"/>
    <property type="molecule type" value="Genomic_DNA"/>
</dbReference>
<dbReference type="InterPro" id="IPR032473">
    <property type="entry name" value="Argonaute_Mid_dom"/>
</dbReference>
<dbReference type="Pfam" id="PF16488">
    <property type="entry name" value="ArgoL2"/>
    <property type="match status" value="1"/>
</dbReference>
<dbReference type="SMART" id="SM01163">
    <property type="entry name" value="DUF1785"/>
    <property type="match status" value="1"/>
</dbReference>
<dbReference type="SUPFAM" id="SSF53098">
    <property type="entry name" value="Ribonuclease H-like"/>
    <property type="match status" value="1"/>
</dbReference>
<dbReference type="InterPro" id="IPR032472">
    <property type="entry name" value="ArgoL2"/>
</dbReference>
<dbReference type="PANTHER" id="PTHR22891">
    <property type="entry name" value="EUKARYOTIC TRANSLATION INITIATION FACTOR 2C"/>
    <property type="match status" value="1"/>
</dbReference>
<dbReference type="InterPro" id="IPR003100">
    <property type="entry name" value="PAZ_dom"/>
</dbReference>
<dbReference type="InterPro" id="IPR012337">
    <property type="entry name" value="RNaseH-like_sf"/>
</dbReference>
<dbReference type="SUPFAM" id="SSF101690">
    <property type="entry name" value="PAZ domain"/>
    <property type="match status" value="1"/>
</dbReference>
<dbReference type="Gene3D" id="3.40.50.2300">
    <property type="match status" value="1"/>
</dbReference>
<name>A0A9W4WLY4_9GLOM</name>
<evidence type="ECO:0000259" key="2">
    <source>
        <dbReference type="PROSITE" id="PS50822"/>
    </source>
</evidence>
<dbReference type="InterPro" id="IPR036397">
    <property type="entry name" value="RNaseH_sf"/>
</dbReference>
<dbReference type="Proteomes" id="UP001153678">
    <property type="component" value="Unassembled WGS sequence"/>
</dbReference>
<proteinExistence type="predicted"/>
<dbReference type="CDD" id="cd02846">
    <property type="entry name" value="PAZ_argonaute_like"/>
    <property type="match status" value="1"/>
</dbReference>
<dbReference type="AlphaFoldDB" id="A0A9W4WLY4"/>
<dbReference type="InterPro" id="IPR014811">
    <property type="entry name" value="ArgoL1"/>
</dbReference>
<feature type="domain" description="PAZ" evidence="1">
    <location>
        <begin position="214"/>
        <end position="325"/>
    </location>
</feature>
<evidence type="ECO:0000313" key="3">
    <source>
        <dbReference type="EMBL" id="CAI2171336.1"/>
    </source>
</evidence>